<evidence type="ECO:0000256" key="1">
    <source>
        <dbReference type="ARBA" id="ARBA00007812"/>
    </source>
</evidence>
<dbReference type="Gene3D" id="3.40.50.1220">
    <property type="entry name" value="TPP-binding domain"/>
    <property type="match status" value="1"/>
</dbReference>
<name>A0A0B4X5M8_9HYPH</name>
<dbReference type="SUPFAM" id="SSF52518">
    <property type="entry name" value="Thiamin diphosphate-binding fold (THDP-binding)"/>
    <property type="match status" value="2"/>
</dbReference>
<keyword evidence="2 3" id="KW-0786">Thiamine pyrophosphate</keyword>
<dbReference type="GO" id="GO:0000287">
    <property type="term" value="F:magnesium ion binding"/>
    <property type="evidence" value="ECO:0007669"/>
    <property type="project" value="InterPro"/>
</dbReference>
<dbReference type="FunFam" id="3.40.50.970:FF:000007">
    <property type="entry name" value="Acetolactate synthase"/>
    <property type="match status" value="1"/>
</dbReference>
<dbReference type="Pfam" id="PF02776">
    <property type="entry name" value="TPP_enzyme_N"/>
    <property type="match status" value="1"/>
</dbReference>
<dbReference type="EMBL" id="CP006877">
    <property type="protein sequence ID" value="AJD41853.1"/>
    <property type="molecule type" value="Genomic_DNA"/>
</dbReference>
<sequence>MKKTGGELIVEALKANGVKRLSCVPGESFLAVLDALYDTDIEVIVCRQEGGAAMMADCWGRLTGEPGICMVTRGPGATNATAGLHIARQDSIPMILFIGQVQRDAREREAFQEVEFRRALTEYAKWVGEIDDATRIPEFVTRAFAIATSGRPGPVVLSLPEDMLRDEVDAPRAMPYARVSAHPGRRQVDDFYMRLLKAERPMVILGGTRWDADAVADFRVFAERFRLPVGCSFRRQMLFDHLSPGYAGDVGIGINPVLAKEIKESDLLILLGARMSEMPSSGYTLVDVPYPAQSLVHIYPDPSELGRIYRPDLAICASPQDFVAALCDLQAPAEPRWAERTQHMHQAYLAWSKPPQTGPGAVHMGPIMEWIEHNTKADTIFTNGAGNYATWLHRFHRFRQFNTQAAPTSGSMGYGLPAAVAAKRLFPEREVICFAGDGCFLMHGQEFATAVRYDLSIISLVINNGIYGTIRMHQERDYPGRVSGTDLTNPDFAALARAYGGHGETVEKTEDFAPAFERARASGKPSIIEVKLDPEAITPTRTLTEIAQTKSR</sequence>
<dbReference type="HOGENOM" id="CLU_013748_3_4_5"/>
<evidence type="ECO:0000313" key="7">
    <source>
        <dbReference type="EMBL" id="AJD41853.1"/>
    </source>
</evidence>
<feature type="domain" description="Thiamine pyrophosphate enzyme N-terminal TPP-binding" evidence="6">
    <location>
        <begin position="4"/>
        <end position="114"/>
    </location>
</feature>
<proteinExistence type="inferred from homology"/>
<dbReference type="GO" id="GO:0030976">
    <property type="term" value="F:thiamine pyrophosphate binding"/>
    <property type="evidence" value="ECO:0007669"/>
    <property type="project" value="InterPro"/>
</dbReference>
<dbReference type="Pfam" id="PF00205">
    <property type="entry name" value="TPP_enzyme_M"/>
    <property type="match status" value="1"/>
</dbReference>
<evidence type="ECO:0000259" key="4">
    <source>
        <dbReference type="Pfam" id="PF00205"/>
    </source>
</evidence>
<dbReference type="PANTHER" id="PTHR18968">
    <property type="entry name" value="THIAMINE PYROPHOSPHATE ENZYMES"/>
    <property type="match status" value="1"/>
</dbReference>
<dbReference type="KEGG" id="rga:RGR602_CH02529"/>
<dbReference type="InterPro" id="IPR000399">
    <property type="entry name" value="TPP-bd_CS"/>
</dbReference>
<feature type="domain" description="Thiamine pyrophosphate enzyme TPP-binding" evidence="5">
    <location>
        <begin position="384"/>
        <end position="530"/>
    </location>
</feature>
<evidence type="ECO:0000259" key="5">
    <source>
        <dbReference type="Pfam" id="PF02775"/>
    </source>
</evidence>
<dbReference type="CDD" id="cd07035">
    <property type="entry name" value="TPP_PYR_POX_like"/>
    <property type="match status" value="1"/>
</dbReference>
<dbReference type="GO" id="GO:0009099">
    <property type="term" value="P:L-valine biosynthetic process"/>
    <property type="evidence" value="ECO:0007669"/>
    <property type="project" value="TreeGrafter"/>
</dbReference>
<dbReference type="GO" id="GO:0009097">
    <property type="term" value="P:isoleucine biosynthetic process"/>
    <property type="evidence" value="ECO:0007669"/>
    <property type="project" value="TreeGrafter"/>
</dbReference>
<keyword evidence="8" id="KW-1185">Reference proteome</keyword>
<evidence type="ECO:0000256" key="3">
    <source>
        <dbReference type="RuleBase" id="RU362132"/>
    </source>
</evidence>
<accession>A0A0B4X5M8</accession>
<dbReference type="InterPro" id="IPR012000">
    <property type="entry name" value="Thiamin_PyroP_enz_cen_dom"/>
</dbReference>
<protein>
    <submittedName>
        <fullName evidence="7">Thiamine pyrophosphate protein</fullName>
    </submittedName>
</protein>
<dbReference type="InterPro" id="IPR011766">
    <property type="entry name" value="TPP_enzyme_TPP-bd"/>
</dbReference>
<dbReference type="RefSeq" id="WP_039845378.1">
    <property type="nucleotide sequence ID" value="NZ_CP006877.1"/>
</dbReference>
<dbReference type="AlphaFoldDB" id="A0A0B4X5M8"/>
<dbReference type="GO" id="GO:0050660">
    <property type="term" value="F:flavin adenine dinucleotide binding"/>
    <property type="evidence" value="ECO:0007669"/>
    <property type="project" value="TreeGrafter"/>
</dbReference>
<gene>
    <name evidence="7" type="ORF">RGR602_CH02529</name>
</gene>
<dbReference type="GO" id="GO:0005948">
    <property type="term" value="C:acetolactate synthase complex"/>
    <property type="evidence" value="ECO:0007669"/>
    <property type="project" value="TreeGrafter"/>
</dbReference>
<dbReference type="InterPro" id="IPR029061">
    <property type="entry name" value="THDP-binding"/>
</dbReference>
<evidence type="ECO:0000259" key="6">
    <source>
        <dbReference type="Pfam" id="PF02776"/>
    </source>
</evidence>
<dbReference type="InterPro" id="IPR045229">
    <property type="entry name" value="TPP_enz"/>
</dbReference>
<dbReference type="Pfam" id="PF02775">
    <property type="entry name" value="TPP_enzyme_C"/>
    <property type="match status" value="1"/>
</dbReference>
<dbReference type="PROSITE" id="PS00187">
    <property type="entry name" value="TPP_ENZYMES"/>
    <property type="match status" value="1"/>
</dbReference>
<evidence type="ECO:0000256" key="2">
    <source>
        <dbReference type="ARBA" id="ARBA00023052"/>
    </source>
</evidence>
<evidence type="ECO:0000313" key="8">
    <source>
        <dbReference type="Proteomes" id="UP000031368"/>
    </source>
</evidence>
<dbReference type="GO" id="GO:0003984">
    <property type="term" value="F:acetolactate synthase activity"/>
    <property type="evidence" value="ECO:0007669"/>
    <property type="project" value="TreeGrafter"/>
</dbReference>
<dbReference type="NCBIfam" id="NF006052">
    <property type="entry name" value="PRK08199.1"/>
    <property type="match status" value="1"/>
</dbReference>
<dbReference type="CDD" id="cd00568">
    <property type="entry name" value="TPP_enzymes"/>
    <property type="match status" value="1"/>
</dbReference>
<dbReference type="SUPFAM" id="SSF52467">
    <property type="entry name" value="DHS-like NAD/FAD-binding domain"/>
    <property type="match status" value="1"/>
</dbReference>
<dbReference type="InterPro" id="IPR029035">
    <property type="entry name" value="DHS-like_NAD/FAD-binding_dom"/>
</dbReference>
<dbReference type="Proteomes" id="UP000031368">
    <property type="component" value="Chromosome"/>
</dbReference>
<reference evidence="7 8" key="1">
    <citation type="submission" date="2013-11" db="EMBL/GenBank/DDBJ databases">
        <title>Complete genome sequence of Rhizobium gallicum bv. gallicum R602.</title>
        <authorList>
            <person name="Bustos P."/>
            <person name="Santamaria R.I."/>
            <person name="Lozano L."/>
            <person name="Acosta J.L."/>
            <person name="Ormeno-Orrillo E."/>
            <person name="Rogel M.A."/>
            <person name="Romero D."/>
            <person name="Cevallos M.A."/>
            <person name="Martinez-Romero E."/>
            <person name="Gonzalez V."/>
        </authorList>
    </citation>
    <scope>NUCLEOTIDE SEQUENCE [LARGE SCALE GENOMIC DNA]</scope>
    <source>
        <strain evidence="7 8">R602</strain>
    </source>
</reference>
<dbReference type="InterPro" id="IPR012001">
    <property type="entry name" value="Thiamin_PyroP_enz_TPP-bd_dom"/>
</dbReference>
<dbReference type="Gene3D" id="3.40.50.970">
    <property type="match status" value="2"/>
</dbReference>
<feature type="domain" description="Thiamine pyrophosphate enzyme central" evidence="4">
    <location>
        <begin position="193"/>
        <end position="326"/>
    </location>
</feature>
<organism evidence="7 8">
    <name type="scientific">Rhizobium gallicum bv. gallicum R602sp</name>
    <dbReference type="NCBI Taxonomy" id="1041138"/>
    <lineage>
        <taxon>Bacteria</taxon>
        <taxon>Pseudomonadati</taxon>
        <taxon>Pseudomonadota</taxon>
        <taxon>Alphaproteobacteria</taxon>
        <taxon>Hyphomicrobiales</taxon>
        <taxon>Rhizobiaceae</taxon>
        <taxon>Rhizobium/Agrobacterium group</taxon>
        <taxon>Rhizobium</taxon>
    </lineage>
</organism>
<comment type="similarity">
    <text evidence="1 3">Belongs to the TPP enzyme family.</text>
</comment>
<dbReference type="PANTHER" id="PTHR18968:SF120">
    <property type="entry name" value="ACETOLACTATE SYNTHASE LARGE SUBUNIT"/>
    <property type="match status" value="1"/>
</dbReference>